<evidence type="ECO:0000313" key="1">
    <source>
        <dbReference type="EMBL" id="QZE13273.1"/>
    </source>
</evidence>
<dbReference type="Proteomes" id="UP000826212">
    <property type="component" value="Chromosome"/>
</dbReference>
<organism evidence="1 2">
    <name type="scientific">Halosquirtibacter laminarini</name>
    <dbReference type="NCBI Taxonomy" id="3374600"/>
    <lineage>
        <taxon>Bacteria</taxon>
        <taxon>Pseudomonadati</taxon>
        <taxon>Bacteroidota</taxon>
        <taxon>Bacteroidia</taxon>
        <taxon>Marinilabiliales</taxon>
        <taxon>Prolixibacteraceae</taxon>
        <taxon>Halosquirtibacter</taxon>
    </lineage>
</organism>
<proteinExistence type="predicted"/>
<accession>A0AC61NCL0</accession>
<protein>
    <submittedName>
        <fullName evidence="1">Uncharacterized protein</fullName>
    </submittedName>
</protein>
<name>A0AC61NCL0_9BACT</name>
<evidence type="ECO:0000313" key="2">
    <source>
        <dbReference type="Proteomes" id="UP000826212"/>
    </source>
</evidence>
<dbReference type="EMBL" id="CP081303">
    <property type="protein sequence ID" value="QZE13273.1"/>
    <property type="molecule type" value="Genomic_DNA"/>
</dbReference>
<keyword evidence="2" id="KW-1185">Reference proteome</keyword>
<gene>
    <name evidence="1" type="ORF">K4L44_11825</name>
</gene>
<sequence>MSQRNKLQKTTILFAIVLAATAITIFWNNSRQKEVSQPEEKEHVELSDKVVSTPPQDNKIKNKNNKSQCNNKRKEKIDIDQNKLIPIKQHTPVPNTDKVIPKEGTHKHPPLVHHIPSFSLSNYDKQEVGLFPNFTTTIYKEKYKTLWVASIDRVSKFLIYDSTKIKYVHSLHYPNPSNFKKFDTEKLRSEVKEFQSINALHNKVSEIYKQYQMEFPIVTTTYNNQFVIGKGNSLFYYADEEYDSPNAAIAIQDIWNIPKKLKKDKNTKIISTITFDKSLLVLLSNGSLIELNTNNKIIGSLKLKNTQEYTQNIIKEDNLIVVVSNKGIYEIKKIDTEWKVTNFSAFSIYNDRKRNSEPTIIYQGDKKILVMMVDPDMPKVLFYQIGQRDASFSYFLYTVPFEGDSRNIMTQVVHNNLYLYKTGNAGKLLKLKVDYLNKKVVKQWERDENNFIILHSNKTDRVLAVVKESGKWKVKAISVEDGKVLSYFKLSADQTYIPSSTNIENISPNHFIYSGIMDLIECQIVEP</sequence>
<reference evidence="1" key="1">
    <citation type="submission" date="2021-08" db="EMBL/GenBank/DDBJ databases">
        <title>Novel anaerobic bacterium isolated from sea squirt in East Sea, Republic of Korea.</title>
        <authorList>
            <person name="Nguyen T.H."/>
            <person name="Li Z."/>
            <person name="Lee Y.-J."/>
            <person name="Ko J."/>
            <person name="Kim S.-G."/>
        </authorList>
    </citation>
    <scope>NUCLEOTIDE SEQUENCE</scope>
    <source>
        <strain evidence="1">KCTC 25031</strain>
    </source>
</reference>